<proteinExistence type="inferred from homology"/>
<protein>
    <submittedName>
        <fullName evidence="12">Mitochondrial carrier protein</fullName>
    </submittedName>
</protein>
<accession>A0AAN7B903</accession>
<evidence type="ECO:0000256" key="10">
    <source>
        <dbReference type="RuleBase" id="RU000488"/>
    </source>
</evidence>
<evidence type="ECO:0000256" key="11">
    <source>
        <dbReference type="SAM" id="Phobius"/>
    </source>
</evidence>
<comment type="similarity">
    <text evidence="2 10">Belongs to the mitochondrial carrier (TC 2.A.29) family.</text>
</comment>
<comment type="subcellular location">
    <subcellularLocation>
        <location evidence="1">Membrane</location>
        <topology evidence="1">Multi-pass membrane protein</topology>
    </subcellularLocation>
</comment>
<dbReference type="Pfam" id="PF00153">
    <property type="entry name" value="Mito_carr"/>
    <property type="match status" value="3"/>
</dbReference>
<dbReference type="PANTHER" id="PTHR45667">
    <property type="entry name" value="S-ADENOSYLMETHIONINE MITOCHONDRIAL CARRIER PROTEIN"/>
    <property type="match status" value="1"/>
</dbReference>
<keyword evidence="8 9" id="KW-0472">Membrane</keyword>
<dbReference type="Gene3D" id="1.50.40.10">
    <property type="entry name" value="Mitochondrial carrier domain"/>
    <property type="match status" value="2"/>
</dbReference>
<name>A0AAN7B903_9PEZI</name>
<evidence type="ECO:0000256" key="2">
    <source>
        <dbReference type="ARBA" id="ARBA00006375"/>
    </source>
</evidence>
<evidence type="ECO:0000256" key="3">
    <source>
        <dbReference type="ARBA" id="ARBA00022448"/>
    </source>
</evidence>
<reference evidence="12" key="2">
    <citation type="submission" date="2023-05" db="EMBL/GenBank/DDBJ databases">
        <authorList>
            <consortium name="Lawrence Berkeley National Laboratory"/>
            <person name="Steindorff A."/>
            <person name="Hensen N."/>
            <person name="Bonometti L."/>
            <person name="Westerberg I."/>
            <person name="Brannstrom I.O."/>
            <person name="Guillou S."/>
            <person name="Cros-Aarteil S."/>
            <person name="Calhoun S."/>
            <person name="Haridas S."/>
            <person name="Kuo A."/>
            <person name="Mondo S."/>
            <person name="Pangilinan J."/>
            <person name="Riley R."/>
            <person name="Labutti K."/>
            <person name="Andreopoulos B."/>
            <person name="Lipzen A."/>
            <person name="Chen C."/>
            <person name="Yanf M."/>
            <person name="Daum C."/>
            <person name="Ng V."/>
            <person name="Clum A."/>
            <person name="Ohm R."/>
            <person name="Martin F."/>
            <person name="Silar P."/>
            <person name="Natvig D."/>
            <person name="Lalanne C."/>
            <person name="Gautier V."/>
            <person name="Ament-Velasquez S.L."/>
            <person name="Kruys A."/>
            <person name="Hutchinson M.I."/>
            <person name="Powell A.J."/>
            <person name="Barry K."/>
            <person name="Miller A.N."/>
            <person name="Grigoriev I.V."/>
            <person name="Debuchy R."/>
            <person name="Gladieux P."/>
            <person name="Thoren M.H."/>
            <person name="Johannesson H."/>
        </authorList>
    </citation>
    <scope>NUCLEOTIDE SEQUENCE</scope>
    <source>
        <strain evidence="12">PSN293</strain>
    </source>
</reference>
<keyword evidence="7 11" id="KW-1133">Transmembrane helix</keyword>
<evidence type="ECO:0000313" key="12">
    <source>
        <dbReference type="EMBL" id="KAK4215288.1"/>
    </source>
</evidence>
<evidence type="ECO:0000256" key="9">
    <source>
        <dbReference type="PROSITE-ProRule" id="PRU00282"/>
    </source>
</evidence>
<feature type="repeat" description="Solcar" evidence="9">
    <location>
        <begin position="4"/>
        <end position="90"/>
    </location>
</feature>
<sequence length="340" mass="36326">MQDNTNTQVLIAGAIAAFTVDLLVYPLDTIKTRYQSQDFRNAFVESTTQQGAQTTRQLFKGLYQGIGSVIFATLPAAGLFFMTYESAKSALHSGMPSSTPKPLVHAIASSSAELASCVVLSPAEIVKQNAQMLQRSGEPADKWATSIKALRAIRGGSAGSARNLWAGYVALVARNLPFTAINFPLFEFFRAQIWDWRLHTGAQGVPPDVEAADRGRREGSDHSILETGLVTGASACLSSAMAAFATTPADVIKTRIMLAAGDSSIADGRRNNSMSKKRNVSGLSVFREIVREKGLRGLFRGGSLRASWAAIGGGLYLGSYEAAKVRLGRPSKEARSDGGF</sequence>
<evidence type="ECO:0000256" key="7">
    <source>
        <dbReference type="ARBA" id="ARBA00022989"/>
    </source>
</evidence>
<dbReference type="InterPro" id="IPR018108">
    <property type="entry name" value="MCP_transmembrane"/>
</dbReference>
<gene>
    <name evidence="12" type="ORF">QBC37DRAFT_126264</name>
</gene>
<keyword evidence="6" id="KW-0496">Mitochondrion</keyword>
<dbReference type="SUPFAM" id="SSF103506">
    <property type="entry name" value="Mitochondrial carrier"/>
    <property type="match status" value="1"/>
</dbReference>
<feature type="transmembrane region" description="Helical" evidence="11">
    <location>
        <begin position="6"/>
        <end position="27"/>
    </location>
</feature>
<evidence type="ECO:0000256" key="4">
    <source>
        <dbReference type="ARBA" id="ARBA00022692"/>
    </source>
</evidence>
<keyword evidence="3 10" id="KW-0813">Transport</keyword>
<evidence type="ECO:0000256" key="1">
    <source>
        <dbReference type="ARBA" id="ARBA00004141"/>
    </source>
</evidence>
<feature type="repeat" description="Solcar" evidence="9">
    <location>
        <begin position="226"/>
        <end position="326"/>
    </location>
</feature>
<dbReference type="EMBL" id="MU858081">
    <property type="protein sequence ID" value="KAK4215288.1"/>
    <property type="molecule type" value="Genomic_DNA"/>
</dbReference>
<comment type="caution">
    <text evidence="12">The sequence shown here is derived from an EMBL/GenBank/DDBJ whole genome shotgun (WGS) entry which is preliminary data.</text>
</comment>
<keyword evidence="4 9" id="KW-0812">Transmembrane</keyword>
<keyword evidence="6" id="KW-0999">Mitochondrion inner membrane</keyword>
<evidence type="ECO:0000313" key="13">
    <source>
        <dbReference type="Proteomes" id="UP001301769"/>
    </source>
</evidence>
<organism evidence="12 13">
    <name type="scientific">Rhypophila decipiens</name>
    <dbReference type="NCBI Taxonomy" id="261697"/>
    <lineage>
        <taxon>Eukaryota</taxon>
        <taxon>Fungi</taxon>
        <taxon>Dikarya</taxon>
        <taxon>Ascomycota</taxon>
        <taxon>Pezizomycotina</taxon>
        <taxon>Sordariomycetes</taxon>
        <taxon>Sordariomycetidae</taxon>
        <taxon>Sordariales</taxon>
        <taxon>Naviculisporaceae</taxon>
        <taxon>Rhypophila</taxon>
    </lineage>
</organism>
<dbReference type="PROSITE" id="PS50920">
    <property type="entry name" value="SOLCAR"/>
    <property type="match status" value="3"/>
</dbReference>
<feature type="repeat" description="Solcar" evidence="9">
    <location>
        <begin position="100"/>
        <end position="192"/>
    </location>
</feature>
<feature type="transmembrane region" description="Helical" evidence="11">
    <location>
        <begin position="62"/>
        <end position="83"/>
    </location>
</feature>
<evidence type="ECO:0000256" key="8">
    <source>
        <dbReference type="ARBA" id="ARBA00023136"/>
    </source>
</evidence>
<dbReference type="AlphaFoldDB" id="A0AAN7B903"/>
<dbReference type="InterPro" id="IPR023395">
    <property type="entry name" value="MCP_dom_sf"/>
</dbReference>
<evidence type="ECO:0000256" key="6">
    <source>
        <dbReference type="ARBA" id="ARBA00022792"/>
    </source>
</evidence>
<evidence type="ECO:0000256" key="5">
    <source>
        <dbReference type="ARBA" id="ARBA00022737"/>
    </source>
</evidence>
<dbReference type="GO" id="GO:0016020">
    <property type="term" value="C:membrane"/>
    <property type="evidence" value="ECO:0007669"/>
    <property type="project" value="UniProtKB-SubCell"/>
</dbReference>
<reference evidence="12" key="1">
    <citation type="journal article" date="2023" name="Mol. Phylogenet. Evol.">
        <title>Genome-scale phylogeny and comparative genomics of the fungal order Sordariales.</title>
        <authorList>
            <person name="Hensen N."/>
            <person name="Bonometti L."/>
            <person name="Westerberg I."/>
            <person name="Brannstrom I.O."/>
            <person name="Guillou S."/>
            <person name="Cros-Aarteil S."/>
            <person name="Calhoun S."/>
            <person name="Haridas S."/>
            <person name="Kuo A."/>
            <person name="Mondo S."/>
            <person name="Pangilinan J."/>
            <person name="Riley R."/>
            <person name="LaButti K."/>
            <person name="Andreopoulos B."/>
            <person name="Lipzen A."/>
            <person name="Chen C."/>
            <person name="Yan M."/>
            <person name="Daum C."/>
            <person name="Ng V."/>
            <person name="Clum A."/>
            <person name="Steindorff A."/>
            <person name="Ohm R.A."/>
            <person name="Martin F."/>
            <person name="Silar P."/>
            <person name="Natvig D.O."/>
            <person name="Lalanne C."/>
            <person name="Gautier V."/>
            <person name="Ament-Velasquez S.L."/>
            <person name="Kruys A."/>
            <person name="Hutchinson M.I."/>
            <person name="Powell A.J."/>
            <person name="Barry K."/>
            <person name="Miller A.N."/>
            <person name="Grigoriev I.V."/>
            <person name="Debuchy R."/>
            <person name="Gladieux P."/>
            <person name="Hiltunen Thoren M."/>
            <person name="Johannesson H."/>
        </authorList>
    </citation>
    <scope>NUCLEOTIDE SEQUENCE</scope>
    <source>
        <strain evidence="12">PSN293</strain>
    </source>
</reference>
<keyword evidence="13" id="KW-1185">Reference proteome</keyword>
<keyword evidence="5" id="KW-0677">Repeat</keyword>
<dbReference type="Proteomes" id="UP001301769">
    <property type="component" value="Unassembled WGS sequence"/>
</dbReference>